<proteinExistence type="predicted"/>
<evidence type="ECO:0000313" key="2">
    <source>
        <dbReference type="Proteomes" id="UP000276133"/>
    </source>
</evidence>
<name>A0A3M7QPC6_BRAPC</name>
<keyword evidence="2" id="KW-1185">Reference proteome</keyword>
<comment type="caution">
    <text evidence="1">The sequence shown here is derived from an EMBL/GenBank/DDBJ whole genome shotgun (WGS) entry which is preliminary data.</text>
</comment>
<dbReference type="Proteomes" id="UP000276133">
    <property type="component" value="Unassembled WGS sequence"/>
</dbReference>
<feature type="non-terminal residue" evidence="1">
    <location>
        <position position="1"/>
    </location>
</feature>
<dbReference type="EMBL" id="REGN01005510">
    <property type="protein sequence ID" value="RNA13089.1"/>
    <property type="molecule type" value="Genomic_DNA"/>
</dbReference>
<evidence type="ECO:0000313" key="1">
    <source>
        <dbReference type="EMBL" id="RNA13089.1"/>
    </source>
</evidence>
<protein>
    <submittedName>
        <fullName evidence="1">Uncharacterized protein</fullName>
    </submittedName>
</protein>
<sequence length="85" mass="10072">LWQKLNEHFVDLNIESDIVLIMSYTQDFLQAPFITRSINKKQYIKRYLVHNRSIKYKNADITMLNIKIQIPQAICLSNYLINLGT</sequence>
<accession>A0A3M7QPC6</accession>
<organism evidence="1 2">
    <name type="scientific">Brachionus plicatilis</name>
    <name type="common">Marine rotifer</name>
    <name type="synonym">Brachionus muelleri</name>
    <dbReference type="NCBI Taxonomy" id="10195"/>
    <lineage>
        <taxon>Eukaryota</taxon>
        <taxon>Metazoa</taxon>
        <taxon>Spiralia</taxon>
        <taxon>Gnathifera</taxon>
        <taxon>Rotifera</taxon>
        <taxon>Eurotatoria</taxon>
        <taxon>Monogononta</taxon>
        <taxon>Pseudotrocha</taxon>
        <taxon>Ploima</taxon>
        <taxon>Brachionidae</taxon>
        <taxon>Brachionus</taxon>
    </lineage>
</organism>
<reference evidence="1 2" key="1">
    <citation type="journal article" date="2018" name="Sci. Rep.">
        <title>Genomic signatures of local adaptation to the degree of environmental predictability in rotifers.</title>
        <authorList>
            <person name="Franch-Gras L."/>
            <person name="Hahn C."/>
            <person name="Garcia-Roger E.M."/>
            <person name="Carmona M.J."/>
            <person name="Serra M."/>
            <person name="Gomez A."/>
        </authorList>
    </citation>
    <scope>NUCLEOTIDE SEQUENCE [LARGE SCALE GENOMIC DNA]</scope>
    <source>
        <strain evidence="1">HYR1</strain>
    </source>
</reference>
<dbReference type="AlphaFoldDB" id="A0A3M7QPC6"/>
<gene>
    <name evidence="1" type="ORF">BpHYR1_020514</name>
</gene>